<dbReference type="GO" id="GO:0001817">
    <property type="term" value="P:regulation of cytokine production"/>
    <property type="evidence" value="ECO:0007669"/>
    <property type="project" value="TreeGrafter"/>
</dbReference>
<feature type="domain" description="Ig-like" evidence="8">
    <location>
        <begin position="29"/>
        <end position="123"/>
    </location>
</feature>
<feature type="signal peptide" evidence="7">
    <location>
        <begin position="1"/>
        <end position="26"/>
    </location>
</feature>
<dbReference type="InterPro" id="IPR050504">
    <property type="entry name" value="IgSF_BTN/MOG"/>
</dbReference>
<evidence type="ECO:0000259" key="8">
    <source>
        <dbReference type="PROSITE" id="PS50835"/>
    </source>
</evidence>
<dbReference type="SMART" id="SM00409">
    <property type="entry name" value="IG"/>
    <property type="match status" value="2"/>
</dbReference>
<protein>
    <recommendedName>
        <fullName evidence="8">Ig-like domain-containing protein</fullName>
    </recommendedName>
</protein>
<dbReference type="GO" id="GO:1903037">
    <property type="term" value="P:regulation of leukocyte cell-cell adhesion"/>
    <property type="evidence" value="ECO:0007669"/>
    <property type="project" value="UniProtKB-ARBA"/>
</dbReference>
<dbReference type="EMBL" id="JARO02007644">
    <property type="protein sequence ID" value="KPP63719.1"/>
    <property type="molecule type" value="Genomic_DNA"/>
</dbReference>
<keyword evidence="6" id="KW-0393">Immunoglobulin domain</keyword>
<comment type="subcellular location">
    <subcellularLocation>
        <location evidence="1">Membrane</location>
    </subcellularLocation>
</comment>
<keyword evidence="4" id="KW-1015">Disulfide bond</keyword>
<dbReference type="InterPro" id="IPR013106">
    <property type="entry name" value="Ig_V-set"/>
</dbReference>
<evidence type="ECO:0000256" key="7">
    <source>
        <dbReference type="SAM" id="SignalP"/>
    </source>
</evidence>
<evidence type="ECO:0000256" key="1">
    <source>
        <dbReference type="ARBA" id="ARBA00004370"/>
    </source>
</evidence>
<feature type="chain" id="PRO_5006146140" description="Ig-like domain-containing protein" evidence="7">
    <location>
        <begin position="27"/>
        <end position="241"/>
    </location>
</feature>
<keyword evidence="2 7" id="KW-0732">Signal</keyword>
<gene>
    <name evidence="9" type="ORF">Z043_117996</name>
</gene>
<dbReference type="GO" id="GO:0005102">
    <property type="term" value="F:signaling receptor binding"/>
    <property type="evidence" value="ECO:0007669"/>
    <property type="project" value="TreeGrafter"/>
</dbReference>
<dbReference type="InterPro" id="IPR013783">
    <property type="entry name" value="Ig-like_fold"/>
</dbReference>
<dbReference type="PANTHER" id="PTHR24100">
    <property type="entry name" value="BUTYROPHILIN"/>
    <property type="match status" value="1"/>
</dbReference>
<evidence type="ECO:0000313" key="10">
    <source>
        <dbReference type="Proteomes" id="UP000034805"/>
    </source>
</evidence>
<sequence>MAGQENILCILSLFLLLELPCVPTIAFVGYDVVLPCHLSPDRSDGAMEIRWFRHQYSEYIYQYKAGNERDGRGYEGRVSLFTQELERGNMSLLLRDIRVTDEGVYKCHVSTDDWSQEHTIELKVKENPASTLVVPSSQLLLTSIGSDVILPCHLSPETSAVAMEIRWLRDQYQEFMYLYKAGNVQKGRGYENRVTLFPQELLRGNVSLLLRDIRLTDGGEYRCHVSYDNWFQELSVQLKVR</sequence>
<dbReference type="GO" id="GO:0050863">
    <property type="term" value="P:regulation of T cell activation"/>
    <property type="evidence" value="ECO:0007669"/>
    <property type="project" value="UniProtKB-ARBA"/>
</dbReference>
<evidence type="ECO:0000256" key="5">
    <source>
        <dbReference type="ARBA" id="ARBA00023180"/>
    </source>
</evidence>
<dbReference type="AlphaFoldDB" id="A0A0P7YBZ4"/>
<evidence type="ECO:0000256" key="3">
    <source>
        <dbReference type="ARBA" id="ARBA00023136"/>
    </source>
</evidence>
<evidence type="ECO:0000256" key="4">
    <source>
        <dbReference type="ARBA" id="ARBA00023157"/>
    </source>
</evidence>
<organism evidence="9 10">
    <name type="scientific">Scleropages formosus</name>
    <name type="common">Asian bonytongue</name>
    <name type="synonym">Osteoglossum formosum</name>
    <dbReference type="NCBI Taxonomy" id="113540"/>
    <lineage>
        <taxon>Eukaryota</taxon>
        <taxon>Metazoa</taxon>
        <taxon>Chordata</taxon>
        <taxon>Craniata</taxon>
        <taxon>Vertebrata</taxon>
        <taxon>Euteleostomi</taxon>
        <taxon>Actinopterygii</taxon>
        <taxon>Neopterygii</taxon>
        <taxon>Teleostei</taxon>
        <taxon>Osteoglossocephala</taxon>
        <taxon>Osteoglossomorpha</taxon>
        <taxon>Osteoglossiformes</taxon>
        <taxon>Osteoglossidae</taxon>
        <taxon>Scleropages</taxon>
    </lineage>
</organism>
<dbReference type="InterPro" id="IPR003599">
    <property type="entry name" value="Ig_sub"/>
</dbReference>
<dbReference type="InterPro" id="IPR036179">
    <property type="entry name" value="Ig-like_dom_sf"/>
</dbReference>
<keyword evidence="3" id="KW-0472">Membrane</keyword>
<reference evidence="9 10" key="1">
    <citation type="submission" date="2015-08" db="EMBL/GenBank/DDBJ databases">
        <title>The genome of the Asian arowana (Scleropages formosus).</title>
        <authorList>
            <person name="Tan M.H."/>
            <person name="Gan H.M."/>
            <person name="Croft L.J."/>
            <person name="Austin C.M."/>
        </authorList>
    </citation>
    <scope>NUCLEOTIDE SEQUENCE [LARGE SCALE GENOMIC DNA]</scope>
    <source>
        <strain evidence="9">Aro1</strain>
    </source>
</reference>
<accession>A0A0P7YBZ4</accession>
<dbReference type="PROSITE" id="PS00549">
    <property type="entry name" value="BACTERIOFERRITIN"/>
    <property type="match status" value="1"/>
</dbReference>
<dbReference type="PANTHER" id="PTHR24100:SF130">
    <property type="entry name" value="BUTYROPHILIN-LIKE PROTEIN 9"/>
    <property type="match status" value="1"/>
</dbReference>
<dbReference type="InterPro" id="IPR007110">
    <property type="entry name" value="Ig-like_dom"/>
</dbReference>
<dbReference type="FunFam" id="2.60.40.10:FF:000142">
    <property type="entry name" value="V-set domain-containing T-cell activation inhibitor 1"/>
    <property type="match status" value="2"/>
</dbReference>
<dbReference type="SUPFAM" id="SSF48726">
    <property type="entry name" value="Immunoglobulin"/>
    <property type="match status" value="2"/>
</dbReference>
<dbReference type="STRING" id="113540.ENSSFOP00015025086"/>
<dbReference type="GO" id="GO:0009897">
    <property type="term" value="C:external side of plasma membrane"/>
    <property type="evidence" value="ECO:0007669"/>
    <property type="project" value="TreeGrafter"/>
</dbReference>
<proteinExistence type="predicted"/>
<dbReference type="Pfam" id="PF07686">
    <property type="entry name" value="V-set"/>
    <property type="match status" value="2"/>
</dbReference>
<evidence type="ECO:0000256" key="6">
    <source>
        <dbReference type="ARBA" id="ARBA00023319"/>
    </source>
</evidence>
<dbReference type="Proteomes" id="UP000034805">
    <property type="component" value="Unassembled WGS sequence"/>
</dbReference>
<dbReference type="PROSITE" id="PS50835">
    <property type="entry name" value="IG_LIKE"/>
    <property type="match status" value="2"/>
</dbReference>
<evidence type="ECO:0000256" key="2">
    <source>
        <dbReference type="ARBA" id="ARBA00022729"/>
    </source>
</evidence>
<dbReference type="SMART" id="SM00406">
    <property type="entry name" value="IGv"/>
    <property type="match status" value="2"/>
</dbReference>
<name>A0A0P7YBZ4_SCLFO</name>
<evidence type="ECO:0000313" key="9">
    <source>
        <dbReference type="EMBL" id="KPP63719.1"/>
    </source>
</evidence>
<feature type="non-terminal residue" evidence="9">
    <location>
        <position position="241"/>
    </location>
</feature>
<feature type="domain" description="Ig-like" evidence="8">
    <location>
        <begin position="128"/>
        <end position="239"/>
    </location>
</feature>
<comment type="caution">
    <text evidence="9">The sequence shown here is derived from an EMBL/GenBank/DDBJ whole genome shotgun (WGS) entry which is preliminary data.</text>
</comment>
<dbReference type="GO" id="GO:0050852">
    <property type="term" value="P:T cell receptor signaling pathway"/>
    <property type="evidence" value="ECO:0007669"/>
    <property type="project" value="TreeGrafter"/>
</dbReference>
<dbReference type="Gene3D" id="2.60.40.10">
    <property type="entry name" value="Immunoglobulins"/>
    <property type="match status" value="2"/>
</dbReference>
<keyword evidence="5" id="KW-0325">Glycoprotein</keyword>